<dbReference type="eggNOG" id="COG0248">
    <property type="taxonomic scope" value="Bacteria"/>
</dbReference>
<evidence type="ECO:0000313" key="2">
    <source>
        <dbReference type="EMBL" id="ADK85732.1"/>
    </source>
</evidence>
<protein>
    <submittedName>
        <fullName evidence="2">Ppx/GppA phosphatase</fullName>
    </submittedName>
</protein>
<dbReference type="InterPro" id="IPR050273">
    <property type="entry name" value="GppA/Ppx_hydrolase"/>
</dbReference>
<dbReference type="EMBL" id="CP002085">
    <property type="protein sequence ID" value="ADK85732.1"/>
    <property type="molecule type" value="Genomic_DNA"/>
</dbReference>
<evidence type="ECO:0000313" key="3">
    <source>
        <dbReference type="Proteomes" id="UP000009047"/>
    </source>
</evidence>
<reference evidence="2 3" key="1">
    <citation type="journal article" date="2010" name="Stand. Genomic Sci.">
        <title>Complete genome sequence of Desulfarculus baarsii type strain (2st14).</title>
        <authorList>
            <person name="Sun H."/>
            <person name="Spring S."/>
            <person name="Lapidus A."/>
            <person name="Davenport K."/>
            <person name="Del Rio T.G."/>
            <person name="Tice H."/>
            <person name="Nolan M."/>
            <person name="Copeland A."/>
            <person name="Cheng J.F."/>
            <person name="Lucas S."/>
            <person name="Tapia R."/>
            <person name="Goodwin L."/>
            <person name="Pitluck S."/>
            <person name="Ivanova N."/>
            <person name="Pagani I."/>
            <person name="Mavromatis K."/>
            <person name="Ovchinnikova G."/>
            <person name="Pati A."/>
            <person name="Chen A."/>
            <person name="Palaniappan K."/>
            <person name="Hauser L."/>
            <person name="Chang Y.J."/>
            <person name="Jeffries C.D."/>
            <person name="Detter J.C."/>
            <person name="Han C."/>
            <person name="Rohde M."/>
            <person name="Brambilla E."/>
            <person name="Goker M."/>
            <person name="Woyke T."/>
            <person name="Bristow J."/>
            <person name="Eisen J.A."/>
            <person name="Markowitz V."/>
            <person name="Hugenholtz P."/>
            <person name="Kyrpides N.C."/>
            <person name="Klenk H.P."/>
            <person name="Land M."/>
        </authorList>
    </citation>
    <scope>NUCLEOTIDE SEQUENCE [LARGE SCALE GENOMIC DNA]</scope>
    <source>
        <strain evidence="3">ATCC 33931 / DSM 2075 / LMG 7858 / VKM B-1802 / 2st14</strain>
    </source>
</reference>
<dbReference type="Gene3D" id="3.30.420.150">
    <property type="entry name" value="Exopolyphosphatase. Domain 2"/>
    <property type="match status" value="1"/>
</dbReference>
<dbReference type="HOGENOM" id="CLU_025908_1_2_7"/>
<dbReference type="AlphaFoldDB" id="E1QJI9"/>
<dbReference type="SUPFAM" id="SSF53067">
    <property type="entry name" value="Actin-like ATPase domain"/>
    <property type="match status" value="2"/>
</dbReference>
<dbReference type="PANTHER" id="PTHR30005">
    <property type="entry name" value="EXOPOLYPHOSPHATASE"/>
    <property type="match status" value="1"/>
</dbReference>
<dbReference type="InterPro" id="IPR003695">
    <property type="entry name" value="Ppx_GppA_N"/>
</dbReference>
<proteinExistence type="predicted"/>
<gene>
    <name evidence="2" type="ordered locus">Deba_2370</name>
</gene>
<sequence>MDLGSNTLRLLVAEVDASGWRAVQRAMATPRLGLGLRPGAALDPAAKQAAATAAAAFARQARAAGAQAIALAATQACRVASDGAAFVGHLARELALDQAAVIDGRQEARLSRLGVRSRLDGPAQGLLLADVGGASTEIIDLADEADLGQSLALGAVSLTEACLRSDPPSAAQLADLAHLAREGLAPLAGRRARGLVASAGTAATIAAMAQGHTAYLPEEINNAVVTRAELARHFARLAIMPLAQRRAVLGLEPKRADIILAGMAIFAALMDILKLDRMITMDAGLLEGILLDFAAIQSLEKPSHEA</sequence>
<dbReference type="InterPro" id="IPR043129">
    <property type="entry name" value="ATPase_NBD"/>
</dbReference>
<accession>E1QJI9</accession>
<dbReference type="CDD" id="cd24054">
    <property type="entry name" value="ASKHA_NBD_AaPPX-GppA_MtPPX2-like"/>
    <property type="match status" value="1"/>
</dbReference>
<dbReference type="RefSeq" id="WP_013259171.1">
    <property type="nucleotide sequence ID" value="NC_014365.1"/>
</dbReference>
<feature type="domain" description="Ppx/GppA phosphatase N-terminal" evidence="1">
    <location>
        <begin position="12"/>
        <end position="292"/>
    </location>
</feature>
<dbReference type="PANTHER" id="PTHR30005:SF0">
    <property type="entry name" value="RETROGRADE REGULATION PROTEIN 2"/>
    <property type="match status" value="1"/>
</dbReference>
<keyword evidence="3" id="KW-1185">Reference proteome</keyword>
<dbReference type="GO" id="GO:0016462">
    <property type="term" value="F:pyrophosphatase activity"/>
    <property type="evidence" value="ECO:0007669"/>
    <property type="project" value="TreeGrafter"/>
</dbReference>
<organism evidence="2 3">
    <name type="scientific">Desulfarculus baarsii (strain ATCC 33931 / DSM 2075 / LMG 7858 / VKM B-1802 / 2st14)</name>
    <dbReference type="NCBI Taxonomy" id="644282"/>
    <lineage>
        <taxon>Bacteria</taxon>
        <taxon>Pseudomonadati</taxon>
        <taxon>Thermodesulfobacteriota</taxon>
        <taxon>Desulfarculia</taxon>
        <taxon>Desulfarculales</taxon>
        <taxon>Desulfarculaceae</taxon>
        <taxon>Desulfarculus</taxon>
    </lineage>
</organism>
<dbReference type="Pfam" id="PF02541">
    <property type="entry name" value="Ppx-GppA"/>
    <property type="match status" value="1"/>
</dbReference>
<name>E1QJI9_DESB2</name>
<dbReference type="Proteomes" id="UP000009047">
    <property type="component" value="Chromosome"/>
</dbReference>
<evidence type="ECO:0000259" key="1">
    <source>
        <dbReference type="Pfam" id="PF02541"/>
    </source>
</evidence>
<dbReference type="Gene3D" id="3.30.420.40">
    <property type="match status" value="1"/>
</dbReference>
<dbReference type="STRING" id="644282.Deba_2370"/>
<dbReference type="KEGG" id="dbr:Deba_2370"/>